<name>A0ABN9SUD3_9DINO</name>
<comment type="caution">
    <text evidence="2">The sequence shown here is derived from an EMBL/GenBank/DDBJ whole genome shotgun (WGS) entry which is preliminary data.</text>
</comment>
<evidence type="ECO:0000313" key="3">
    <source>
        <dbReference type="Proteomes" id="UP001189429"/>
    </source>
</evidence>
<accession>A0ABN9SUD3</accession>
<organism evidence="2 3">
    <name type="scientific">Prorocentrum cordatum</name>
    <dbReference type="NCBI Taxonomy" id="2364126"/>
    <lineage>
        <taxon>Eukaryota</taxon>
        <taxon>Sar</taxon>
        <taxon>Alveolata</taxon>
        <taxon>Dinophyceae</taxon>
        <taxon>Prorocentrales</taxon>
        <taxon>Prorocentraceae</taxon>
        <taxon>Prorocentrum</taxon>
    </lineage>
</organism>
<gene>
    <name evidence="2" type="ORF">PCOR1329_LOCUS32655</name>
</gene>
<sequence>HVWCWDHVSHALQEAMAASVNLGTSLDKFPDTCRQKAKLSWDRNLKETKGKKYMANSLAKLAEILSNLPVYYEQDSSRGSKSEIWKAFTAKMNTEKPPSQGFVFDDGYRDVNMELAEPDPQHNCYFRVPFKYEEANVTLADCPVVRGRQYSLSDVRKVVHDYIDSFFYKNDGYFVTSCASTYCAFFGIHVPVMMVAIGEGGDGKGAFDILESSLFGKQNSATLDPAIFVDDNEWRKSAHFGLHKKRVCIKESKTLSANVRINVDVLKRFIAGEEMIVRANFGFSSEVRYNKMKKQQSCNYDDVSPIMSIPRSVAAQDLEVRGEEGAPRKSPTESVDRRYLASAVGLATLVIDSKDVDHENGRFLKIASDILENILACPAGAHVYFREILQPTWDALGDTSAIVSTLEPDNLDEHMKVSTRWYIQRLTNQQCDPRPKCVMDISPGAAGSAFTKFVTLAKSCGPLAEYLIQKDTDVNFFGKQQLYALVFPVDTDKMLKLTRSFDIPAPTASPSERWLMGARPEDKDYLLSDEEQEFRQANCSVVCAVADVVDINGLVAHVDSGVDRRQAQIQGGVLELDMKVAFFSLLVVALKQHDQLNVEAEFPLLCNGVSNWDGWKTFVSKYFDVEVAVAKKLLISATSPYGRQSPNPQERPDWLPHLDCLQTEIVNASRFLLEHDVLYQEVAKARPDCSSLHIFLGELECSVLMDMKHLLEEAGAVPISLVYDGIYFRPMGLDVHDENFIAHVSAIEAGHGISLQLKDLSGAPIPWRSAAPEPGDRILGSSSSSRPREDDFSSVLAAACEKLEGKALEVVHGENMCVISALTNMDLVAGEPSQAGFASGPYSYRQLQKLYPPLKFSEVLLSDLICADPMDNFVLHIGTPERIAIQCSLKTVYTATAMGLVKKLTASGHLRDWRGEICPWCGEGELGPLKNFPGRSASYRCRSKRCQKFVLPHHDHPVFSHGRGNASAPFADKVAVCMCATWDVAQSKCHQITGNSHKLIENVYTRLDSARMKYVKKKEKSIKFGAIDKWPDVEADEVDLGKRDDAEKDDQDKPVQWEQWGGLVERGRPNTLVLTRLDPCTTKRRAPGPGPIRKRDWKPIAKRHLENREVVLHTDGAKAYKLKIPKVLHDNVVHMKKKVTLRGVTRWIKPKYSEVVAHRLPTGEQMYTKSGTQIIDRFWSHLRKHLQSRTHRVGTLAATRRIRSAQWTYWNK</sequence>
<feature type="region of interest" description="Disordered" evidence="1">
    <location>
        <begin position="768"/>
        <end position="789"/>
    </location>
</feature>
<proteinExistence type="predicted"/>
<feature type="non-terminal residue" evidence="2">
    <location>
        <position position="1212"/>
    </location>
</feature>
<reference evidence="2" key="1">
    <citation type="submission" date="2023-10" db="EMBL/GenBank/DDBJ databases">
        <authorList>
            <person name="Chen Y."/>
            <person name="Shah S."/>
            <person name="Dougan E. K."/>
            <person name="Thang M."/>
            <person name="Chan C."/>
        </authorList>
    </citation>
    <scope>NUCLEOTIDE SEQUENCE [LARGE SCALE GENOMIC DNA]</scope>
</reference>
<evidence type="ECO:0000313" key="2">
    <source>
        <dbReference type="EMBL" id="CAK0836028.1"/>
    </source>
</evidence>
<feature type="non-terminal residue" evidence="2">
    <location>
        <position position="1"/>
    </location>
</feature>
<keyword evidence="3" id="KW-1185">Reference proteome</keyword>
<protein>
    <submittedName>
        <fullName evidence="2">Uncharacterized protein</fullName>
    </submittedName>
</protein>
<dbReference type="Proteomes" id="UP001189429">
    <property type="component" value="Unassembled WGS sequence"/>
</dbReference>
<evidence type="ECO:0000256" key="1">
    <source>
        <dbReference type="SAM" id="MobiDB-lite"/>
    </source>
</evidence>
<dbReference type="EMBL" id="CAUYUJ010013335">
    <property type="protein sequence ID" value="CAK0836028.1"/>
    <property type="molecule type" value="Genomic_DNA"/>
</dbReference>